<dbReference type="AlphaFoldDB" id="A0A2W5T4H1"/>
<evidence type="ECO:0008006" key="5">
    <source>
        <dbReference type="Google" id="ProtNLM"/>
    </source>
</evidence>
<dbReference type="Proteomes" id="UP000249061">
    <property type="component" value="Unassembled WGS sequence"/>
</dbReference>
<feature type="chain" id="PRO_5016038679" description="Bacterial surface antigen (D15) domain-containing protein" evidence="2">
    <location>
        <begin position="20"/>
        <end position="565"/>
    </location>
</feature>
<dbReference type="EMBL" id="QFQP01000023">
    <property type="protein sequence ID" value="PZR08887.1"/>
    <property type="molecule type" value="Genomic_DNA"/>
</dbReference>
<sequence>MLTALVVVCLAVGDGGVVAVDASEFVTDAGVTPLEPVAGVVPDAPYAFDAGAASFADGGVPLLAASADSENRQGKPEFVKGELSVYLGSDRLTVKNTRIGVSLGVDRFLQAYYALVEPLVDLRFLDGKFGIGVGAPLRLELVNFEVNPGTGAPYLFSRAPRLRVEDWDSVHDFGRILKYVTYGRKEDNLYISAGQRYASSIGHGAITRRYSPNIDVDYPRASAQVDAYNDYGGFELMTNDLLAWNQLAGIAFVKPFSFFKPQNLILKTLSVGVSGGLDWQAPYALTVVSGERQVKDGRMQATTRPVGLIGFDVEAKVVKTDNVDIKPYVDYSFLVGGDGGFTAGVLGRFNVGTQIVNAFRVVAEARFLGSRYIPSFFDTFYEVDRFMYRDVRLDSDVANFVSKGRYALEYGLGTRAGYYFEASWGIRNAVGVTLAIEGVSNSPAKNFVGHLEVPVLSFLQVFGSYYLRGVESFAELGQTNRQGTLGLFGSKAIGFAGARLRLLPFLFINGRLYKTFRVNQELQRYDNQFGFVVDLEVGYEFRKSDPPPPRDEPVQGAALGSSAMR</sequence>
<feature type="signal peptide" evidence="2">
    <location>
        <begin position="1"/>
        <end position="19"/>
    </location>
</feature>
<accession>A0A2W5T4H1</accession>
<reference evidence="3 4" key="1">
    <citation type="submission" date="2017-08" db="EMBL/GenBank/DDBJ databases">
        <title>Infants hospitalized years apart are colonized by the same room-sourced microbial strains.</title>
        <authorList>
            <person name="Brooks B."/>
            <person name="Olm M.R."/>
            <person name="Firek B.A."/>
            <person name="Baker R."/>
            <person name="Thomas B.C."/>
            <person name="Morowitz M.J."/>
            <person name="Banfield J.F."/>
        </authorList>
    </citation>
    <scope>NUCLEOTIDE SEQUENCE [LARGE SCALE GENOMIC DNA]</scope>
    <source>
        <strain evidence="3">S2_003_000_R2_14</strain>
    </source>
</reference>
<proteinExistence type="predicted"/>
<protein>
    <recommendedName>
        <fullName evidence="5">Bacterial surface antigen (D15) domain-containing protein</fullName>
    </recommendedName>
</protein>
<name>A0A2W5T4H1_9BACT</name>
<evidence type="ECO:0000313" key="3">
    <source>
        <dbReference type="EMBL" id="PZR08887.1"/>
    </source>
</evidence>
<feature type="region of interest" description="Disordered" evidence="1">
    <location>
        <begin position="542"/>
        <end position="565"/>
    </location>
</feature>
<evidence type="ECO:0000256" key="1">
    <source>
        <dbReference type="SAM" id="MobiDB-lite"/>
    </source>
</evidence>
<evidence type="ECO:0000256" key="2">
    <source>
        <dbReference type="SAM" id="SignalP"/>
    </source>
</evidence>
<keyword evidence="2" id="KW-0732">Signal</keyword>
<evidence type="ECO:0000313" key="4">
    <source>
        <dbReference type="Proteomes" id="UP000249061"/>
    </source>
</evidence>
<organism evidence="3 4">
    <name type="scientific">Archangium gephyra</name>
    <dbReference type="NCBI Taxonomy" id="48"/>
    <lineage>
        <taxon>Bacteria</taxon>
        <taxon>Pseudomonadati</taxon>
        <taxon>Myxococcota</taxon>
        <taxon>Myxococcia</taxon>
        <taxon>Myxococcales</taxon>
        <taxon>Cystobacterineae</taxon>
        <taxon>Archangiaceae</taxon>
        <taxon>Archangium</taxon>
    </lineage>
</organism>
<feature type="compositionally biased region" description="Basic and acidic residues" evidence="1">
    <location>
        <begin position="542"/>
        <end position="553"/>
    </location>
</feature>
<gene>
    <name evidence="3" type="ORF">DI536_23645</name>
</gene>
<comment type="caution">
    <text evidence="3">The sequence shown here is derived from an EMBL/GenBank/DDBJ whole genome shotgun (WGS) entry which is preliminary data.</text>
</comment>